<dbReference type="InterPro" id="IPR017850">
    <property type="entry name" value="Alkaline_phosphatase_core_sf"/>
</dbReference>
<keyword evidence="4" id="KW-0106">Calcium</keyword>
<dbReference type="PANTHER" id="PTHR42693">
    <property type="entry name" value="ARYLSULFATASE FAMILY MEMBER"/>
    <property type="match status" value="1"/>
</dbReference>
<proteinExistence type="inferred from homology"/>
<dbReference type="InterPro" id="IPR000917">
    <property type="entry name" value="Sulfatase_N"/>
</dbReference>
<protein>
    <submittedName>
        <fullName evidence="6">Arylsulfatase</fullName>
    </submittedName>
</protein>
<evidence type="ECO:0000259" key="5">
    <source>
        <dbReference type="Pfam" id="PF00884"/>
    </source>
</evidence>
<dbReference type="FunFam" id="3.40.720.10:FF:000047">
    <property type="entry name" value="Arylsulfatase"/>
    <property type="match status" value="1"/>
</dbReference>
<dbReference type="AlphaFoldDB" id="A0A6B1DX22"/>
<organism evidence="6">
    <name type="scientific">Caldilineaceae bacterium SB0662_bin_9</name>
    <dbReference type="NCBI Taxonomy" id="2605258"/>
    <lineage>
        <taxon>Bacteria</taxon>
        <taxon>Bacillati</taxon>
        <taxon>Chloroflexota</taxon>
        <taxon>Caldilineae</taxon>
        <taxon>Caldilineales</taxon>
        <taxon>Caldilineaceae</taxon>
    </lineage>
</organism>
<name>A0A6B1DX22_9CHLR</name>
<gene>
    <name evidence="6" type="ORF">F4Y08_13530</name>
</gene>
<evidence type="ECO:0000256" key="3">
    <source>
        <dbReference type="ARBA" id="ARBA00022801"/>
    </source>
</evidence>
<comment type="similarity">
    <text evidence="1">Belongs to the sulfatase family.</text>
</comment>
<dbReference type="Gene3D" id="3.30.1120.10">
    <property type="match status" value="1"/>
</dbReference>
<feature type="domain" description="Sulfatase N-terminal" evidence="5">
    <location>
        <begin position="5"/>
        <end position="416"/>
    </location>
</feature>
<evidence type="ECO:0000256" key="4">
    <source>
        <dbReference type="ARBA" id="ARBA00022837"/>
    </source>
</evidence>
<accession>A0A6B1DX22</accession>
<keyword evidence="3" id="KW-0378">Hydrolase</keyword>
<evidence type="ECO:0000313" key="6">
    <source>
        <dbReference type="EMBL" id="MYD91335.1"/>
    </source>
</evidence>
<dbReference type="GO" id="GO:0046872">
    <property type="term" value="F:metal ion binding"/>
    <property type="evidence" value="ECO:0007669"/>
    <property type="project" value="UniProtKB-KW"/>
</dbReference>
<evidence type="ECO:0000256" key="1">
    <source>
        <dbReference type="ARBA" id="ARBA00008779"/>
    </source>
</evidence>
<reference evidence="6" key="1">
    <citation type="submission" date="2019-09" db="EMBL/GenBank/DDBJ databases">
        <title>Characterisation of the sponge microbiome using genome-centric metagenomics.</title>
        <authorList>
            <person name="Engelberts J.P."/>
            <person name="Robbins S.J."/>
            <person name="De Goeij J.M."/>
            <person name="Aranda M."/>
            <person name="Bell S.C."/>
            <person name="Webster N.S."/>
        </authorList>
    </citation>
    <scope>NUCLEOTIDE SEQUENCE</scope>
    <source>
        <strain evidence="6">SB0662_bin_9</strain>
    </source>
</reference>
<dbReference type="EMBL" id="VXPY01000094">
    <property type="protein sequence ID" value="MYD91335.1"/>
    <property type="molecule type" value="Genomic_DNA"/>
</dbReference>
<keyword evidence="2" id="KW-0479">Metal-binding</keyword>
<dbReference type="InterPro" id="IPR050738">
    <property type="entry name" value="Sulfatase"/>
</dbReference>
<dbReference type="PANTHER" id="PTHR42693:SF53">
    <property type="entry name" value="ENDO-4-O-SULFATASE"/>
    <property type="match status" value="1"/>
</dbReference>
<dbReference type="Gene3D" id="3.40.720.10">
    <property type="entry name" value="Alkaline Phosphatase, subunit A"/>
    <property type="match status" value="1"/>
</dbReference>
<evidence type="ECO:0000256" key="2">
    <source>
        <dbReference type="ARBA" id="ARBA00022723"/>
    </source>
</evidence>
<dbReference type="InterPro" id="IPR024607">
    <property type="entry name" value="Sulfatase_CS"/>
</dbReference>
<comment type="caution">
    <text evidence="6">The sequence shown here is derived from an EMBL/GenBank/DDBJ whole genome shotgun (WGS) entry which is preliminary data.</text>
</comment>
<dbReference type="GO" id="GO:0004065">
    <property type="term" value="F:arylsulfatase activity"/>
    <property type="evidence" value="ECO:0007669"/>
    <property type="project" value="TreeGrafter"/>
</dbReference>
<dbReference type="Pfam" id="PF00884">
    <property type="entry name" value="Sulfatase"/>
    <property type="match status" value="1"/>
</dbReference>
<dbReference type="PROSITE" id="PS00149">
    <property type="entry name" value="SULFATASE_2"/>
    <property type="match status" value="1"/>
</dbReference>
<dbReference type="SUPFAM" id="SSF53649">
    <property type="entry name" value="Alkaline phosphatase-like"/>
    <property type="match status" value="1"/>
</dbReference>
<sequence length="527" mass="59607">MADKPNIILILNDDMGFSDLGCYGGEVDTPNLDRLAARGLRYSQFYNTARCCPSRGSLLTGLYPHQADIGHMMGTHGLDGYLGDLSPRSVTIAEALKTGGYATFMSGKWHVTRFVESPRHNWPCQRGFDDFYGIITGAANFYQPRTLTRNNERITAEGDDYFITDAISDEAVRQIREHAENSEDKPFFQYVAYTAPHWPLHAHEEDIAKYKGRFDAGWDELRVQRQARLRDMGVLDPDWQLSERDPRVPPWEAAPDKEWECRRMEVYAAQIDRMDQGIGRILQALEDTGQFDNTWIVFLADNGGCAEELESSMAERVATGWEQIGTSTTRQGEPVRFGNSPEIWPGGEDTYASYGIPWANVSNAPFRLYKHWVHEGGIATPLIMAGPDIRHEDRGQWRQQPGQLPDIMATCLEWSGSSYPETRQGQAVKPLEGVSLIPTLSDGPSGREVLYWEHEGNRAVRRGRWKLVNRYPDPWELYDIEADRTETRDLACEYPELVGELAALWDVWAARCGVQPWAALPPPAPGH</sequence>
<dbReference type="CDD" id="cd16025">
    <property type="entry name" value="PAS_like"/>
    <property type="match status" value="1"/>
</dbReference>